<feature type="transmembrane region" description="Helical" evidence="11">
    <location>
        <begin position="426"/>
        <end position="446"/>
    </location>
</feature>
<evidence type="ECO:0000256" key="1">
    <source>
        <dbReference type="ARBA" id="ARBA00004141"/>
    </source>
</evidence>
<dbReference type="Gene3D" id="1.20.1250.20">
    <property type="entry name" value="MFS general substrate transporter like domains"/>
    <property type="match status" value="1"/>
</dbReference>
<evidence type="ECO:0000256" key="11">
    <source>
        <dbReference type="SAM" id="Phobius"/>
    </source>
</evidence>
<feature type="transmembrane region" description="Helical" evidence="11">
    <location>
        <begin position="348"/>
        <end position="373"/>
    </location>
</feature>
<feature type="transmembrane region" description="Helical" evidence="11">
    <location>
        <begin position="198"/>
        <end position="221"/>
    </location>
</feature>
<feature type="transmembrane region" description="Helical" evidence="11">
    <location>
        <begin position="84"/>
        <end position="102"/>
    </location>
</feature>
<dbReference type="PANTHER" id="PTHR23500:SF357">
    <property type="entry name" value="IP12678P"/>
    <property type="match status" value="1"/>
</dbReference>
<proteinExistence type="inferred from homology"/>
<evidence type="ECO:0000256" key="3">
    <source>
        <dbReference type="ARBA" id="ARBA00022448"/>
    </source>
</evidence>
<feature type="transmembrane region" description="Helical" evidence="11">
    <location>
        <begin position="452"/>
        <end position="473"/>
    </location>
</feature>
<feature type="transmembrane region" description="Helical" evidence="11">
    <location>
        <begin position="141"/>
        <end position="158"/>
    </location>
</feature>
<dbReference type="Proteomes" id="UP001497392">
    <property type="component" value="Unassembled WGS sequence"/>
</dbReference>
<keyword evidence="7 11" id="KW-1133">Transmembrane helix</keyword>
<sequence>MAGGAMPTGDSGKEYAGEVTTYVIVACIVAASGGALFGYDNGITGGVISMPGFLEQFFPEVTDSASGGAGSDPYCKYDSQVLEWFTSSLFIAGVFAALPAGYTTRHWGRKRTMLLAGILFDVGVVLTAGAVNIYMLMAGRVLLGVAVAFASVSVTLYNSEMAPAQLRGRLNQLFQVILTLGVVLAQIINIATGKYYPWGWRVSLGLAGIPAIVLTIGGIVLPDTPNSLVERGYEEEGRRVLVRIRGTEDVDEELDDIRAACVESNKVTNPWAEILKRESRPQLFVALTATFFQQWTGINTVIFYAPQLFISLGTGQRAALLATIVTGVVNHFATYVSLWAADSFGRRFLFLEGGVQMAIALVGIGGTLALAGTNNPDVAWISENAAWIALFFMCFYICAYAWSWGPLPWLYAAEVQFLETRSAGQSIATLINLLFSFVIGQTYLSMLCVFKWGIFVFFAAMVCVMTITVAFFYPETKGLPIEEAPHVFADHWFWKRYAPPAPWSEEAKRESERPLLGDDQDTTRRRRRSRASESQ</sequence>
<evidence type="ECO:0000256" key="7">
    <source>
        <dbReference type="ARBA" id="ARBA00022989"/>
    </source>
</evidence>
<dbReference type="InterPro" id="IPR005829">
    <property type="entry name" value="Sugar_transporter_CS"/>
</dbReference>
<organism evidence="13 14">
    <name type="scientific">Coccomyxa viridis</name>
    <dbReference type="NCBI Taxonomy" id="1274662"/>
    <lineage>
        <taxon>Eukaryota</taxon>
        <taxon>Viridiplantae</taxon>
        <taxon>Chlorophyta</taxon>
        <taxon>core chlorophytes</taxon>
        <taxon>Trebouxiophyceae</taxon>
        <taxon>Trebouxiophyceae incertae sedis</taxon>
        <taxon>Coccomyxaceae</taxon>
        <taxon>Coccomyxa</taxon>
    </lineage>
</organism>
<evidence type="ECO:0000256" key="10">
    <source>
        <dbReference type="SAM" id="MobiDB-lite"/>
    </source>
</evidence>
<accession>A0ABP1G0E2</accession>
<dbReference type="PROSITE" id="PS50850">
    <property type="entry name" value="MFS"/>
    <property type="match status" value="1"/>
</dbReference>
<feature type="transmembrane region" description="Helical" evidence="11">
    <location>
        <begin position="21"/>
        <end position="39"/>
    </location>
</feature>
<evidence type="ECO:0000256" key="8">
    <source>
        <dbReference type="ARBA" id="ARBA00023136"/>
    </source>
</evidence>
<dbReference type="InterPro" id="IPR020846">
    <property type="entry name" value="MFS_dom"/>
</dbReference>
<gene>
    <name evidence="13" type="primary">g5809</name>
    <name evidence="13" type="ORF">VP750_LOCUS4976</name>
</gene>
<feature type="transmembrane region" description="Helical" evidence="11">
    <location>
        <begin position="283"/>
        <end position="306"/>
    </location>
</feature>
<name>A0ABP1G0E2_9CHLO</name>
<evidence type="ECO:0000313" key="14">
    <source>
        <dbReference type="Proteomes" id="UP001497392"/>
    </source>
</evidence>
<keyword evidence="3 9" id="KW-0813">Transport</keyword>
<keyword evidence="8 11" id="KW-0472">Membrane</keyword>
<dbReference type="InterPro" id="IPR036259">
    <property type="entry name" value="MFS_trans_sf"/>
</dbReference>
<feature type="domain" description="Major facilitator superfamily (MFS) profile" evidence="12">
    <location>
        <begin position="26"/>
        <end position="477"/>
    </location>
</feature>
<dbReference type="PROSITE" id="PS00216">
    <property type="entry name" value="SUGAR_TRANSPORT_1"/>
    <property type="match status" value="1"/>
</dbReference>
<evidence type="ECO:0000256" key="5">
    <source>
        <dbReference type="ARBA" id="ARBA00022692"/>
    </source>
</evidence>
<feature type="region of interest" description="Disordered" evidence="10">
    <location>
        <begin position="503"/>
        <end position="535"/>
    </location>
</feature>
<evidence type="ECO:0000256" key="6">
    <source>
        <dbReference type="ARBA" id="ARBA00022847"/>
    </source>
</evidence>
<dbReference type="PRINTS" id="PR00171">
    <property type="entry name" value="SUGRTRNSPORT"/>
</dbReference>
<evidence type="ECO:0000259" key="12">
    <source>
        <dbReference type="PROSITE" id="PS50850"/>
    </source>
</evidence>
<dbReference type="NCBIfam" id="TIGR00879">
    <property type="entry name" value="SP"/>
    <property type="match status" value="1"/>
</dbReference>
<dbReference type="Pfam" id="PF00083">
    <property type="entry name" value="Sugar_tr"/>
    <property type="match status" value="1"/>
</dbReference>
<keyword evidence="6" id="KW-0769">Symport</keyword>
<comment type="caution">
    <text evidence="13">The sequence shown here is derived from an EMBL/GenBank/DDBJ whole genome shotgun (WGS) entry which is preliminary data.</text>
</comment>
<dbReference type="EMBL" id="CAXHTA020000008">
    <property type="protein sequence ID" value="CAL5223317.1"/>
    <property type="molecule type" value="Genomic_DNA"/>
</dbReference>
<feature type="transmembrane region" description="Helical" evidence="11">
    <location>
        <begin position="170"/>
        <end position="192"/>
    </location>
</feature>
<comment type="similarity">
    <text evidence="2 9">Belongs to the major facilitator superfamily. Sugar transporter (TC 2.A.1.1) family.</text>
</comment>
<dbReference type="SUPFAM" id="SSF103473">
    <property type="entry name" value="MFS general substrate transporter"/>
    <property type="match status" value="1"/>
</dbReference>
<dbReference type="PANTHER" id="PTHR23500">
    <property type="entry name" value="SOLUTE CARRIER FAMILY 2, FACILITATED GLUCOSE TRANSPORTER"/>
    <property type="match status" value="1"/>
</dbReference>
<keyword evidence="14" id="KW-1185">Reference proteome</keyword>
<feature type="transmembrane region" description="Helical" evidence="11">
    <location>
        <begin position="385"/>
        <end position="405"/>
    </location>
</feature>
<evidence type="ECO:0000256" key="9">
    <source>
        <dbReference type="RuleBase" id="RU003346"/>
    </source>
</evidence>
<keyword evidence="4" id="KW-0762">Sugar transport</keyword>
<feature type="compositionally biased region" description="Basic and acidic residues" evidence="10">
    <location>
        <begin position="505"/>
        <end position="516"/>
    </location>
</feature>
<reference evidence="13 14" key="1">
    <citation type="submission" date="2024-06" db="EMBL/GenBank/DDBJ databases">
        <authorList>
            <person name="Kraege A."/>
            <person name="Thomma B."/>
        </authorList>
    </citation>
    <scope>NUCLEOTIDE SEQUENCE [LARGE SCALE GENOMIC DNA]</scope>
</reference>
<dbReference type="CDD" id="cd17361">
    <property type="entry name" value="MFS_STP"/>
    <property type="match status" value="1"/>
</dbReference>
<evidence type="ECO:0000313" key="13">
    <source>
        <dbReference type="EMBL" id="CAL5223317.1"/>
    </source>
</evidence>
<keyword evidence="5 11" id="KW-0812">Transmembrane</keyword>
<dbReference type="InterPro" id="IPR045262">
    <property type="entry name" value="STP/PLT_plant"/>
</dbReference>
<comment type="subcellular location">
    <subcellularLocation>
        <location evidence="1">Membrane</location>
        <topology evidence="1">Multi-pass membrane protein</topology>
    </subcellularLocation>
</comment>
<evidence type="ECO:0000256" key="2">
    <source>
        <dbReference type="ARBA" id="ARBA00010992"/>
    </source>
</evidence>
<dbReference type="InterPro" id="IPR003663">
    <property type="entry name" value="Sugar/inositol_transpt"/>
</dbReference>
<dbReference type="InterPro" id="IPR044778">
    <property type="entry name" value="MFS_STP/MST-like_plant"/>
</dbReference>
<protein>
    <submittedName>
        <fullName evidence="13">G5809 protein</fullName>
    </submittedName>
</protein>
<evidence type="ECO:0000256" key="4">
    <source>
        <dbReference type="ARBA" id="ARBA00022597"/>
    </source>
</evidence>
<feature type="transmembrane region" description="Helical" evidence="11">
    <location>
        <begin position="114"/>
        <end position="135"/>
    </location>
</feature>
<feature type="transmembrane region" description="Helical" evidence="11">
    <location>
        <begin position="318"/>
        <end position="341"/>
    </location>
</feature>
<dbReference type="InterPro" id="IPR005828">
    <property type="entry name" value="MFS_sugar_transport-like"/>
</dbReference>